<proteinExistence type="inferred from homology"/>
<evidence type="ECO:0000259" key="12">
    <source>
        <dbReference type="PROSITE" id="PS50866"/>
    </source>
</evidence>
<evidence type="ECO:0000256" key="3">
    <source>
        <dbReference type="ARBA" id="ARBA00007155"/>
    </source>
</evidence>
<dbReference type="Gene3D" id="3.40.525.10">
    <property type="entry name" value="CRAL-TRIO lipid binding domain"/>
    <property type="match status" value="1"/>
</dbReference>
<dbReference type="AlphaFoldDB" id="A0A6M2EY90"/>
<evidence type="ECO:0000256" key="10">
    <source>
        <dbReference type="SAM" id="MobiDB-lite"/>
    </source>
</evidence>
<dbReference type="InterPro" id="IPR009038">
    <property type="entry name" value="GOLD_dom"/>
</dbReference>
<dbReference type="GO" id="GO:0005737">
    <property type="term" value="C:cytoplasm"/>
    <property type="evidence" value="ECO:0007669"/>
    <property type="project" value="UniProtKB-SubCell"/>
</dbReference>
<name>A0A6M2EY90_9ROSI</name>
<evidence type="ECO:0000256" key="2">
    <source>
        <dbReference type="ARBA" id="ARBA00004496"/>
    </source>
</evidence>
<keyword evidence="6" id="KW-0132">Cell division</keyword>
<evidence type="ECO:0008006" key="14">
    <source>
        <dbReference type="Google" id="ProtNLM"/>
    </source>
</evidence>
<evidence type="ECO:0000259" key="11">
    <source>
        <dbReference type="PROSITE" id="PS50191"/>
    </source>
</evidence>
<organism evidence="13">
    <name type="scientific">Populus davidiana</name>
    <dbReference type="NCBI Taxonomy" id="266767"/>
    <lineage>
        <taxon>Eukaryota</taxon>
        <taxon>Viridiplantae</taxon>
        <taxon>Streptophyta</taxon>
        <taxon>Embryophyta</taxon>
        <taxon>Tracheophyta</taxon>
        <taxon>Spermatophyta</taxon>
        <taxon>Magnoliopsida</taxon>
        <taxon>eudicotyledons</taxon>
        <taxon>Gunneridae</taxon>
        <taxon>Pentapetalae</taxon>
        <taxon>rosids</taxon>
        <taxon>fabids</taxon>
        <taxon>Malpighiales</taxon>
        <taxon>Salicaceae</taxon>
        <taxon>Saliceae</taxon>
        <taxon>Populus</taxon>
    </lineage>
</organism>
<dbReference type="InterPro" id="IPR036598">
    <property type="entry name" value="GOLD_dom_sf"/>
</dbReference>
<evidence type="ECO:0000256" key="1">
    <source>
        <dbReference type="ARBA" id="ARBA00004370"/>
    </source>
</evidence>
<dbReference type="Pfam" id="PF25099">
    <property type="entry name" value="GOLD_PATL1_C"/>
    <property type="match status" value="1"/>
</dbReference>
<feature type="region of interest" description="Disordered" evidence="10">
    <location>
        <begin position="21"/>
        <end position="54"/>
    </location>
</feature>
<evidence type="ECO:0000313" key="13">
    <source>
        <dbReference type="EMBL" id="NUU89661.1"/>
    </source>
</evidence>
<dbReference type="CDD" id="cd00170">
    <property type="entry name" value="SEC14"/>
    <property type="match status" value="1"/>
</dbReference>
<feature type="compositionally biased region" description="Low complexity" evidence="10">
    <location>
        <begin position="221"/>
        <end position="234"/>
    </location>
</feature>
<dbReference type="SMART" id="SM01100">
    <property type="entry name" value="CRAL_TRIO_N"/>
    <property type="match status" value="1"/>
</dbReference>
<dbReference type="SMART" id="SM00516">
    <property type="entry name" value="SEC14"/>
    <property type="match status" value="1"/>
</dbReference>
<dbReference type="InterPro" id="IPR036273">
    <property type="entry name" value="CRAL/TRIO_N_dom_sf"/>
</dbReference>
<sequence>MAEVAQNMSQEQVVVVTDVPQAEKTTPVPPTMPVVGKELPLPVPETEEVPMKPKQVEEAVVETEALKASGGDDEKMPQLVSFKEESTKVADLLESEKKALQEFKKLVQEALNKHEFSALTTTPAPVKEEKKKDVVVASEEEKKPAQEEETPAVIEEKENVEPQVVAEKEEKKEVVESEVLDDQEKVAPVPAVASDTTAVSTVDDDGAKTVEAIEETIVAVSSSVASQEETSAQATKEPEGETKAASALDEGAKEVKSETVVEGTPEEVSIWGIPLLADDRSDVILLKFLRARDFKVKDAFTMLKSTIRWRKEFGIDELLEQDLGFHDLGKVVFMHGLDKEGHPVCYNVYGEFQNKELYKNSFSDEEKRQRFLRWRIQFLEKSIRALDFSPGGISTIVQVNDLKNSPGPAKRELRQATRQALQLLQDNYPEFVAKQIFINVPWWYLTVNRMISPFLTQRTRSKFVFAGPSKSAETLTRYITAEQIPVKYGGLSKDGEFCTADAVTEITVKPSAKHTVEFPVTETCLLTWEMRVVGWHVSYGVEFVPSAEDSYTVIIQKARKVATTEEPVVSNSFKVGEPGKVVLTIDNTSSKKKKKLLYRLKTKPASSD</sequence>
<dbReference type="GO" id="GO:0016020">
    <property type="term" value="C:membrane"/>
    <property type="evidence" value="ECO:0007669"/>
    <property type="project" value="UniProtKB-SubCell"/>
</dbReference>
<evidence type="ECO:0000256" key="8">
    <source>
        <dbReference type="ARBA" id="ARBA00023136"/>
    </source>
</evidence>
<evidence type="ECO:0000256" key="4">
    <source>
        <dbReference type="ARBA" id="ARBA00022448"/>
    </source>
</evidence>
<dbReference type="Gene3D" id="1.10.8.20">
    <property type="entry name" value="N-terminal domain of phosphatidylinositol transfer protein sec14p"/>
    <property type="match status" value="1"/>
</dbReference>
<dbReference type="InterPro" id="IPR001251">
    <property type="entry name" value="CRAL-TRIO_dom"/>
</dbReference>
<feature type="compositionally biased region" description="Basic and acidic residues" evidence="10">
    <location>
        <begin position="250"/>
        <end position="259"/>
    </location>
</feature>
<evidence type="ECO:0000256" key="7">
    <source>
        <dbReference type="ARBA" id="ARBA00023121"/>
    </source>
</evidence>
<comment type="subcellular location">
    <subcellularLocation>
        <location evidence="2">Cytoplasm</location>
    </subcellularLocation>
    <subcellularLocation>
        <location evidence="1">Membrane</location>
    </subcellularLocation>
</comment>
<dbReference type="InterPro" id="IPR044834">
    <property type="entry name" value="PATL"/>
</dbReference>
<dbReference type="InterPro" id="IPR011074">
    <property type="entry name" value="CRAL/TRIO_N_dom"/>
</dbReference>
<keyword evidence="4" id="KW-0813">Transport</keyword>
<dbReference type="FunFam" id="3.40.525.10:FF:000022">
    <property type="entry name" value="SEC14 cytosolic factor family protein"/>
    <property type="match status" value="1"/>
</dbReference>
<dbReference type="PANTHER" id="PTHR45932:SF17">
    <property type="entry name" value="CELLULAR RETINALDEHYDE-BINDING_TRIPLE FUNCTION DOMAIN-CONTAINING PROTEIN"/>
    <property type="match status" value="1"/>
</dbReference>
<keyword evidence="5" id="KW-0963">Cytoplasm</keyword>
<evidence type="ECO:0000256" key="5">
    <source>
        <dbReference type="ARBA" id="ARBA00022490"/>
    </source>
</evidence>
<dbReference type="SUPFAM" id="SSF52087">
    <property type="entry name" value="CRAL/TRIO domain"/>
    <property type="match status" value="1"/>
</dbReference>
<keyword evidence="8" id="KW-0472">Membrane</keyword>
<feature type="region of interest" description="Disordered" evidence="10">
    <location>
        <begin position="221"/>
        <end position="259"/>
    </location>
</feature>
<dbReference type="PROSITE" id="PS50866">
    <property type="entry name" value="GOLD"/>
    <property type="match status" value="1"/>
</dbReference>
<dbReference type="GO" id="GO:0008289">
    <property type="term" value="F:lipid binding"/>
    <property type="evidence" value="ECO:0007669"/>
    <property type="project" value="UniProtKB-KW"/>
</dbReference>
<accession>A0A6M2EY90</accession>
<dbReference type="Pfam" id="PF00650">
    <property type="entry name" value="CRAL_TRIO"/>
    <property type="match status" value="1"/>
</dbReference>
<dbReference type="Gene3D" id="2.60.120.680">
    <property type="entry name" value="GOLD domain"/>
    <property type="match status" value="1"/>
</dbReference>
<keyword evidence="7" id="KW-0446">Lipid-binding</keyword>
<evidence type="ECO:0000256" key="9">
    <source>
        <dbReference type="ARBA" id="ARBA00023306"/>
    </source>
</evidence>
<dbReference type="Pfam" id="PF03765">
    <property type="entry name" value="CRAL_TRIO_N"/>
    <property type="match status" value="1"/>
</dbReference>
<dbReference type="SUPFAM" id="SSF46938">
    <property type="entry name" value="CRAL/TRIO N-terminal domain"/>
    <property type="match status" value="1"/>
</dbReference>
<keyword evidence="9" id="KW-0131">Cell cycle</keyword>
<comment type="similarity">
    <text evidence="3">Belongs to the patellin family.</text>
</comment>
<feature type="compositionally biased region" description="Basic and acidic residues" evidence="10">
    <location>
        <begin position="154"/>
        <end position="175"/>
    </location>
</feature>
<dbReference type="GO" id="GO:0051301">
    <property type="term" value="P:cell division"/>
    <property type="evidence" value="ECO:0007669"/>
    <property type="project" value="UniProtKB-KW"/>
</dbReference>
<feature type="compositionally biased region" description="Basic and acidic residues" evidence="10">
    <location>
        <begin position="128"/>
        <end position="146"/>
    </location>
</feature>
<feature type="domain" description="GOLD" evidence="12">
    <location>
        <begin position="496"/>
        <end position="602"/>
    </location>
</feature>
<evidence type="ECO:0000256" key="6">
    <source>
        <dbReference type="ARBA" id="ARBA00022618"/>
    </source>
</evidence>
<dbReference type="InterPro" id="IPR056794">
    <property type="entry name" value="PATL1-6_C_GOLD"/>
</dbReference>
<feature type="domain" description="CRAL-TRIO" evidence="11">
    <location>
        <begin position="321"/>
        <end position="496"/>
    </location>
</feature>
<dbReference type="EMBL" id="GILB01009328">
    <property type="protein sequence ID" value="NUU89661.1"/>
    <property type="molecule type" value="Transcribed_RNA"/>
</dbReference>
<dbReference type="SUPFAM" id="SSF101576">
    <property type="entry name" value="Supernatant protein factor (SPF), C-terminal domain"/>
    <property type="match status" value="1"/>
</dbReference>
<reference evidence="13" key="1">
    <citation type="submission" date="2020-03" db="EMBL/GenBank/DDBJ databases">
        <authorList>
            <person name="Zhang R."/>
        </authorList>
    </citation>
    <scope>NUCLEOTIDE SEQUENCE</scope>
</reference>
<dbReference type="PANTHER" id="PTHR45932">
    <property type="entry name" value="PATELLIN-1"/>
    <property type="match status" value="1"/>
</dbReference>
<feature type="region of interest" description="Disordered" evidence="10">
    <location>
        <begin position="128"/>
        <end position="183"/>
    </location>
</feature>
<dbReference type="InterPro" id="IPR036865">
    <property type="entry name" value="CRAL-TRIO_dom_sf"/>
</dbReference>
<dbReference type="PROSITE" id="PS50191">
    <property type="entry name" value="CRAL_TRIO"/>
    <property type="match status" value="1"/>
</dbReference>
<protein>
    <recommendedName>
        <fullName evidence="14">CRAL-TRIO domain-containing protein</fullName>
    </recommendedName>
</protein>